<feature type="transmembrane region" description="Helical" evidence="1">
    <location>
        <begin position="42"/>
        <end position="64"/>
    </location>
</feature>
<dbReference type="EMBL" id="UGPB01000001">
    <property type="protein sequence ID" value="STY31448.1"/>
    <property type="molecule type" value="Genomic_DNA"/>
</dbReference>
<accession>A0A378LXU3</accession>
<feature type="transmembrane region" description="Helical" evidence="1">
    <location>
        <begin position="264"/>
        <end position="287"/>
    </location>
</feature>
<keyword evidence="1" id="KW-1133">Transmembrane helix</keyword>
<keyword evidence="1" id="KW-0812">Transmembrane</keyword>
<feature type="transmembrane region" description="Helical" evidence="1">
    <location>
        <begin position="139"/>
        <end position="158"/>
    </location>
</feature>
<gene>
    <name evidence="2" type="ORF">NCTC11532_02902</name>
</gene>
<feature type="transmembrane region" description="Helical" evidence="1">
    <location>
        <begin position="379"/>
        <end position="398"/>
    </location>
</feature>
<reference evidence="2 3" key="1">
    <citation type="submission" date="2018-06" db="EMBL/GenBank/DDBJ databases">
        <authorList>
            <consortium name="Pathogen Informatics"/>
            <person name="Doyle S."/>
        </authorList>
    </citation>
    <scope>NUCLEOTIDE SEQUENCE [LARGE SCALE GENOMIC DNA]</scope>
    <source>
        <strain evidence="2 3">NCTC11532</strain>
    </source>
</reference>
<protein>
    <submittedName>
        <fullName evidence="2">Uncharacterized protein</fullName>
    </submittedName>
</protein>
<dbReference type="Proteomes" id="UP000255297">
    <property type="component" value="Unassembled WGS sequence"/>
</dbReference>
<proteinExistence type="predicted"/>
<keyword evidence="3" id="KW-1185">Reference proteome</keyword>
<evidence type="ECO:0000256" key="1">
    <source>
        <dbReference type="SAM" id="Phobius"/>
    </source>
</evidence>
<organism evidence="2 3">
    <name type="scientific">Legionella wadsworthii</name>
    <dbReference type="NCBI Taxonomy" id="28088"/>
    <lineage>
        <taxon>Bacteria</taxon>
        <taxon>Pseudomonadati</taxon>
        <taxon>Pseudomonadota</taxon>
        <taxon>Gammaproteobacteria</taxon>
        <taxon>Legionellales</taxon>
        <taxon>Legionellaceae</taxon>
        <taxon>Legionella</taxon>
    </lineage>
</organism>
<feature type="transmembrane region" description="Helical" evidence="1">
    <location>
        <begin position="110"/>
        <end position="132"/>
    </location>
</feature>
<dbReference type="AlphaFoldDB" id="A0A378LXU3"/>
<dbReference type="STRING" id="1122170.GCA_000701265_01366"/>
<keyword evidence="1" id="KW-0472">Membrane</keyword>
<feature type="transmembrane region" description="Helical" evidence="1">
    <location>
        <begin position="293"/>
        <end position="315"/>
    </location>
</feature>
<feature type="transmembrane region" description="Helical" evidence="1">
    <location>
        <begin position="322"/>
        <end position="342"/>
    </location>
</feature>
<sequence length="528" mass="60370">MKQGMSSIVDIGCKVQTLKFKITNLRPNLFDYQTYIKITPRFFVLFLIFNLVILEIYAGVSLFADGSFFLINILSTKNFFIFYKARIFSQLIPQIPVVYALKFGVNDLNFLIKIYGFGLIAIPVGLWISALIIQIRTDLFWMFVIAFSISYLSSGFFAVGEYNFSYGLTALITSLLLHDNMGKMKQMILLFSSFFIIVTYETMIFLGPLLFTICVLRFLTTERNTFFSKILIVIALFFFLSTVISISSLLIPGPGHPSGAAGDAFKMTISTHFIFFLFMGFLFVISLNKNSKTPYFLLALLIAVAHIVNTNFWCLPEMNYSFRFLSGLGICFLFALSALYYFANRRSFLKFSKGASTIYHSLLFYLLKLMRSLLKIKRTLFNPIPMLVFISSIIPYYIQTIDFYNWGNKYEHEINVQIGMISIKKTLLADSIYNWFWTSSFLSMILRGNQTGALFLNGDNNEALQPIDPYGTGDLFNQTDSSALKYLNKKSPYYHDWPLLDNLDRFLAFNASMHGLRRPNGSLPGSGL</sequence>
<feature type="transmembrane region" description="Helical" evidence="1">
    <location>
        <begin position="188"/>
        <end position="218"/>
    </location>
</feature>
<name>A0A378LXU3_9GAMM</name>
<evidence type="ECO:0000313" key="2">
    <source>
        <dbReference type="EMBL" id="STY31448.1"/>
    </source>
</evidence>
<evidence type="ECO:0000313" key="3">
    <source>
        <dbReference type="Proteomes" id="UP000255297"/>
    </source>
</evidence>
<feature type="transmembrane region" description="Helical" evidence="1">
    <location>
        <begin position="230"/>
        <end position="252"/>
    </location>
</feature>